<dbReference type="RefSeq" id="WP_235119549.1">
    <property type="nucleotide sequence ID" value="NZ_CP090978.1"/>
</dbReference>
<proteinExistence type="predicted"/>
<evidence type="ECO:0000313" key="2">
    <source>
        <dbReference type="Proteomes" id="UP001649230"/>
    </source>
</evidence>
<evidence type="ECO:0000313" key="1">
    <source>
        <dbReference type="EMBL" id="UJF33211.1"/>
    </source>
</evidence>
<keyword evidence="2" id="KW-1185">Reference proteome</keyword>
<accession>A0ABY3SJ97</accession>
<gene>
    <name evidence="1" type="ORF">L0M14_27370</name>
</gene>
<name>A0ABY3SJ97_9BACL</name>
<sequence>MVYVYVTEDNLKYPQKYMYSAYEGIHFLQVYIQNREAAIEKIGQLTNSKFHVNEQLEYIKNRYASSAGLTVSPDAPLLANLSVSLLVILDQDCEAEGNVGWLDGLIKSFEVRKRLYAGYDEKFKPVSDQYHDLELYAQFSCLLALHYKCNQNLRYLNVLLKVNDTLISQLPRIGDPDLLNMVRLALTMEKSFIEDLCLKKGVRLDAE</sequence>
<reference evidence="1 2" key="1">
    <citation type="journal article" date="2024" name="Int. J. Syst. Evol. Microbiol.">
        <title>Paenibacillus hexagrammi sp. nov., a novel bacterium isolated from the gut content of Hexagrammos agrammus.</title>
        <authorList>
            <person name="Jung H.K."/>
            <person name="Kim D.G."/>
            <person name="Zin H."/>
            <person name="Park J."/>
            <person name="Jung H."/>
            <person name="Kim Y.O."/>
            <person name="Kong H.J."/>
            <person name="Kim J.W."/>
            <person name="Kim Y.S."/>
        </authorList>
    </citation>
    <scope>NUCLEOTIDE SEQUENCE [LARGE SCALE GENOMIC DNA]</scope>
    <source>
        <strain evidence="1 2">YPD9-1</strain>
    </source>
</reference>
<dbReference type="EMBL" id="CP090978">
    <property type="protein sequence ID" value="UJF33211.1"/>
    <property type="molecule type" value="Genomic_DNA"/>
</dbReference>
<dbReference type="Proteomes" id="UP001649230">
    <property type="component" value="Chromosome"/>
</dbReference>
<organism evidence="1 2">
    <name type="scientific">Paenibacillus hexagrammi</name>
    <dbReference type="NCBI Taxonomy" id="2908839"/>
    <lineage>
        <taxon>Bacteria</taxon>
        <taxon>Bacillati</taxon>
        <taxon>Bacillota</taxon>
        <taxon>Bacilli</taxon>
        <taxon>Bacillales</taxon>
        <taxon>Paenibacillaceae</taxon>
        <taxon>Paenibacillus</taxon>
    </lineage>
</organism>
<protein>
    <submittedName>
        <fullName evidence="1">Uncharacterized protein</fullName>
    </submittedName>
</protein>